<dbReference type="PROSITE" id="PS51257">
    <property type="entry name" value="PROKAR_LIPOPROTEIN"/>
    <property type="match status" value="1"/>
</dbReference>
<evidence type="ECO:0000256" key="1">
    <source>
        <dbReference type="SAM" id="SignalP"/>
    </source>
</evidence>
<evidence type="ECO:0000313" key="3">
    <source>
        <dbReference type="EMBL" id="KXY51027.1"/>
    </source>
</evidence>
<accession>A0A9X0MJK0</accession>
<dbReference type="Proteomes" id="UP000075476">
    <property type="component" value="Unassembled WGS sequence"/>
</dbReference>
<dbReference type="InterPro" id="IPR058094">
    <property type="entry name" value="Ig-like_OmpL47-like"/>
</dbReference>
<dbReference type="NCBIfam" id="NF047446">
    <property type="entry name" value="barrel_OmpL47"/>
    <property type="match status" value="1"/>
</dbReference>
<evidence type="ECO:0000259" key="2">
    <source>
        <dbReference type="Pfam" id="PF19789"/>
    </source>
</evidence>
<feature type="signal peptide" evidence="1">
    <location>
        <begin position="1"/>
        <end position="27"/>
    </location>
</feature>
<feature type="domain" description="DUF6273" evidence="2">
    <location>
        <begin position="40"/>
        <end position="248"/>
    </location>
</feature>
<reference evidence="3 4" key="1">
    <citation type="submission" date="2015-12" db="EMBL/GenBank/DDBJ databases">
        <title>Bacillus cereus Group isolate.</title>
        <authorList>
            <person name="Kovac J."/>
        </authorList>
    </citation>
    <scope>NUCLEOTIDE SEQUENCE [LARGE SCALE GENOMIC DNA]</scope>
    <source>
        <strain evidence="3 4">FSL K6-0073</strain>
    </source>
</reference>
<protein>
    <recommendedName>
        <fullName evidence="2">DUF6273 domain-containing protein</fullName>
    </recommendedName>
</protein>
<dbReference type="AlphaFoldDB" id="A0A9X0MJK0"/>
<dbReference type="Pfam" id="PF19789">
    <property type="entry name" value="DUF6273"/>
    <property type="match status" value="1"/>
</dbReference>
<name>A0A9X0MJK0_BACCE</name>
<dbReference type="EMBL" id="LOMO01000001">
    <property type="protein sequence ID" value="KXY51027.1"/>
    <property type="molecule type" value="Genomic_DNA"/>
</dbReference>
<sequence length="879" mass="100098">MMLFKKNIALLSIGALLSCLAPVHIHAEENPSPKKNFLIEQSASGRKLYGSSYWTSSNIREWLNSDAKNVQFTNQPPTSAKIKNFSYDKESGFLHSFSEEEYDAIAITKHRVNVTGFDKKSGVHDGGGLKLPLLRYYNPSITFSQSGLVMNHDKYYYKYENDKVFLLNVYEVYNYLQKRGTPLRKNISNEAKQKRNYYEESIEWYTSSGGEDVGSEALLTIDGITEASVRRRNANNSKGIVPAIHLKPEYKLNNGTMAKDLKIGDVLNFGIYNNVPIKWKVINKTEDGYPLLLSEEILDIKPFDTQGDESYAYSDTVNFNKEDVSVIDETYTPNENQKDVQPPIIELLNKELINQTQKGEFTLDFKVTDNESGLDYIQLPNGNKVKSSTFKYTVSENTEYLFIAKDKAGNHRYYTVPVGNINTPSKVLVKSSGNENGWTNKDVKVDISASNQVGLHTSYTQDYRSKYHPIWETYTTYKGKRIKVSGSVELLSATESVDKINAQIGYAYASNKEYDSEYSLVKTWVIPKVIPLKTLKEQGKQTFEFISTVPNDYHSNFEPYTGMNIDVYKKDYKIKWTDLKFELLDDDDFKINKIELPNGKDILDSVYTDTLSKEGVYTYKVHDNRGMVTEKSIEVKIDKTSPTIDFEQSQTEWTNADINIKVKTSDAQSGIDYTILPNESKVEKDIFDFKVYENGTYTFEVHDKAGNVTKKVLEIKNIDKEAPTFSTQENYIYENGKYDKTRRVITIIGKDNDSGMDSIQLPSGEWLKGDNVTFTVSENGRYPFKLKDKAGNINSTSINITEIEKASVSGIQKIEYKLDGAETKGWTNYSEPFFVRKEGLTTITSRTYDKAGNVSKESTRMVKLDKTKPVNNQILIELK</sequence>
<feature type="chain" id="PRO_5040823510" description="DUF6273 domain-containing protein" evidence="1">
    <location>
        <begin position="28"/>
        <end position="879"/>
    </location>
</feature>
<dbReference type="InterPro" id="IPR046240">
    <property type="entry name" value="DUF6273"/>
</dbReference>
<keyword evidence="1" id="KW-0732">Signal</keyword>
<comment type="caution">
    <text evidence="3">The sequence shown here is derived from an EMBL/GenBank/DDBJ whole genome shotgun (WGS) entry which is preliminary data.</text>
</comment>
<gene>
    <name evidence="3" type="ORF">AT268_31440</name>
</gene>
<proteinExistence type="predicted"/>
<evidence type="ECO:0000313" key="4">
    <source>
        <dbReference type="Proteomes" id="UP000075476"/>
    </source>
</evidence>
<organism evidence="3 4">
    <name type="scientific">Bacillus cereus</name>
    <dbReference type="NCBI Taxonomy" id="1396"/>
    <lineage>
        <taxon>Bacteria</taxon>
        <taxon>Bacillati</taxon>
        <taxon>Bacillota</taxon>
        <taxon>Bacilli</taxon>
        <taxon>Bacillales</taxon>
        <taxon>Bacillaceae</taxon>
        <taxon>Bacillus</taxon>
        <taxon>Bacillus cereus group</taxon>
    </lineage>
</organism>